<feature type="compositionally biased region" description="Polar residues" evidence="1">
    <location>
        <begin position="169"/>
        <end position="182"/>
    </location>
</feature>
<dbReference type="OrthoDB" id="4499406at2759"/>
<dbReference type="RefSeq" id="XP_040665017.1">
    <property type="nucleotide sequence ID" value="XM_040809858.1"/>
</dbReference>
<name>A0A1L9PCR8_ASPVE</name>
<dbReference type="STRING" id="1036611.A0A1L9PCR8"/>
<dbReference type="Pfam" id="PF12511">
    <property type="entry name" value="DUF3716"/>
    <property type="match status" value="1"/>
</dbReference>
<sequence length="301" mass="32303">MAQLSSPTSSSCSLYSPPNSSSLSSDHDTDSELPILPPQYTLLEQDQAAGSVFPVLHGVTSGDLPAAPLGTKNPVLKHYLSRPVRRHLDWKEKANGTAIRKPLDGVLAIQAGFIQTRGEIAQAACTSCSKGKGVWKTCVVGNKIGRSKPSNEVCANCLFSKSWACSQPSGTSDAEPSGSSTSKDPRGRTIARNSSGRRAQTPFPRRTATAVDLTSPDLSRQNSASVQNDTPIFQGRSLPDPMILPEAVVEFPLSATTFNNLPVLKRALSDMGGHIGKIKMRIRQLERMQMGYNSGNPWDSL</sequence>
<dbReference type="VEuPathDB" id="FungiDB:ASPVEDRAFT_26078"/>
<reference evidence="3" key="1">
    <citation type="journal article" date="2017" name="Genome Biol.">
        <title>Comparative genomics reveals high biological diversity and specific adaptations in the industrially and medically important fungal genus Aspergillus.</title>
        <authorList>
            <person name="de Vries R.P."/>
            <person name="Riley R."/>
            <person name="Wiebenga A."/>
            <person name="Aguilar-Osorio G."/>
            <person name="Amillis S."/>
            <person name="Uchima C.A."/>
            <person name="Anderluh G."/>
            <person name="Asadollahi M."/>
            <person name="Askin M."/>
            <person name="Barry K."/>
            <person name="Battaglia E."/>
            <person name="Bayram O."/>
            <person name="Benocci T."/>
            <person name="Braus-Stromeyer S.A."/>
            <person name="Caldana C."/>
            <person name="Canovas D."/>
            <person name="Cerqueira G.C."/>
            <person name="Chen F."/>
            <person name="Chen W."/>
            <person name="Choi C."/>
            <person name="Clum A."/>
            <person name="Dos Santos R.A."/>
            <person name="Damasio A.R."/>
            <person name="Diallinas G."/>
            <person name="Emri T."/>
            <person name="Fekete E."/>
            <person name="Flipphi M."/>
            <person name="Freyberg S."/>
            <person name="Gallo A."/>
            <person name="Gournas C."/>
            <person name="Habgood R."/>
            <person name="Hainaut M."/>
            <person name="Harispe M.L."/>
            <person name="Henrissat B."/>
            <person name="Hilden K.S."/>
            <person name="Hope R."/>
            <person name="Hossain A."/>
            <person name="Karabika E."/>
            <person name="Karaffa L."/>
            <person name="Karanyi Z."/>
            <person name="Krasevec N."/>
            <person name="Kuo A."/>
            <person name="Kusch H."/>
            <person name="LaButti K."/>
            <person name="Lagendijk E.L."/>
            <person name="Lapidus A."/>
            <person name="Levasseur A."/>
            <person name="Lindquist E."/>
            <person name="Lipzen A."/>
            <person name="Logrieco A.F."/>
            <person name="MacCabe A."/>
            <person name="Maekelae M.R."/>
            <person name="Malavazi I."/>
            <person name="Melin P."/>
            <person name="Meyer V."/>
            <person name="Mielnichuk N."/>
            <person name="Miskei M."/>
            <person name="Molnar A.P."/>
            <person name="Mule G."/>
            <person name="Ngan C.Y."/>
            <person name="Orejas M."/>
            <person name="Orosz E."/>
            <person name="Ouedraogo J.P."/>
            <person name="Overkamp K.M."/>
            <person name="Park H.-S."/>
            <person name="Perrone G."/>
            <person name="Piumi F."/>
            <person name="Punt P.J."/>
            <person name="Ram A.F."/>
            <person name="Ramon A."/>
            <person name="Rauscher S."/>
            <person name="Record E."/>
            <person name="Riano-Pachon D.M."/>
            <person name="Robert V."/>
            <person name="Roehrig J."/>
            <person name="Ruller R."/>
            <person name="Salamov A."/>
            <person name="Salih N.S."/>
            <person name="Samson R.A."/>
            <person name="Sandor E."/>
            <person name="Sanguinetti M."/>
            <person name="Schuetze T."/>
            <person name="Sepcic K."/>
            <person name="Shelest E."/>
            <person name="Sherlock G."/>
            <person name="Sophianopoulou V."/>
            <person name="Squina F.M."/>
            <person name="Sun H."/>
            <person name="Susca A."/>
            <person name="Todd R.B."/>
            <person name="Tsang A."/>
            <person name="Unkles S.E."/>
            <person name="van de Wiele N."/>
            <person name="van Rossen-Uffink D."/>
            <person name="Oliveira J.V."/>
            <person name="Vesth T.C."/>
            <person name="Visser J."/>
            <person name="Yu J.-H."/>
            <person name="Zhou M."/>
            <person name="Andersen M.R."/>
            <person name="Archer D.B."/>
            <person name="Baker S.E."/>
            <person name="Benoit I."/>
            <person name="Brakhage A.A."/>
            <person name="Braus G.H."/>
            <person name="Fischer R."/>
            <person name="Frisvad J.C."/>
            <person name="Goldman G.H."/>
            <person name="Houbraken J."/>
            <person name="Oakley B."/>
            <person name="Pocsi I."/>
            <person name="Scazzocchio C."/>
            <person name="Seiboth B."/>
            <person name="vanKuyk P.A."/>
            <person name="Wortman J."/>
            <person name="Dyer P.S."/>
            <person name="Grigoriev I.V."/>
        </authorList>
    </citation>
    <scope>NUCLEOTIDE SEQUENCE [LARGE SCALE GENOMIC DNA]</scope>
    <source>
        <strain evidence="3">CBS 583.65</strain>
    </source>
</reference>
<dbReference type="GeneID" id="63725369"/>
<dbReference type="EMBL" id="KV878126">
    <property type="protein sequence ID" value="OJI99254.1"/>
    <property type="molecule type" value="Genomic_DNA"/>
</dbReference>
<dbReference type="Proteomes" id="UP000184073">
    <property type="component" value="Unassembled WGS sequence"/>
</dbReference>
<evidence type="ECO:0000313" key="2">
    <source>
        <dbReference type="EMBL" id="OJI99254.1"/>
    </source>
</evidence>
<gene>
    <name evidence="2" type="ORF">ASPVEDRAFT_26078</name>
</gene>
<accession>A0A1L9PCR8</accession>
<organism evidence="2 3">
    <name type="scientific">Aspergillus versicolor CBS 583.65</name>
    <dbReference type="NCBI Taxonomy" id="1036611"/>
    <lineage>
        <taxon>Eukaryota</taxon>
        <taxon>Fungi</taxon>
        <taxon>Dikarya</taxon>
        <taxon>Ascomycota</taxon>
        <taxon>Pezizomycotina</taxon>
        <taxon>Eurotiomycetes</taxon>
        <taxon>Eurotiomycetidae</taxon>
        <taxon>Eurotiales</taxon>
        <taxon>Aspergillaceae</taxon>
        <taxon>Aspergillus</taxon>
        <taxon>Aspergillus subgen. Nidulantes</taxon>
    </lineage>
</organism>
<protein>
    <submittedName>
        <fullName evidence="2">Uncharacterized protein</fullName>
    </submittedName>
</protein>
<keyword evidence="3" id="KW-1185">Reference proteome</keyword>
<proteinExistence type="predicted"/>
<feature type="compositionally biased region" description="Polar residues" evidence="1">
    <location>
        <begin position="216"/>
        <end position="231"/>
    </location>
</feature>
<dbReference type="AlphaFoldDB" id="A0A1L9PCR8"/>
<dbReference type="InterPro" id="IPR022190">
    <property type="entry name" value="DUF3716"/>
</dbReference>
<feature type="region of interest" description="Disordered" evidence="1">
    <location>
        <begin position="169"/>
        <end position="233"/>
    </location>
</feature>
<evidence type="ECO:0000313" key="3">
    <source>
        <dbReference type="Proteomes" id="UP000184073"/>
    </source>
</evidence>
<feature type="region of interest" description="Disordered" evidence="1">
    <location>
        <begin position="1"/>
        <end position="31"/>
    </location>
</feature>
<evidence type="ECO:0000256" key="1">
    <source>
        <dbReference type="SAM" id="MobiDB-lite"/>
    </source>
</evidence>
<feature type="compositionally biased region" description="Low complexity" evidence="1">
    <location>
        <begin position="1"/>
        <end position="24"/>
    </location>
</feature>